<protein>
    <submittedName>
        <fullName evidence="1">Uncharacterized protein</fullName>
    </submittedName>
</protein>
<reference evidence="1" key="2">
    <citation type="journal article" date="2015" name="Fish Shellfish Immunol.">
        <title>Early steps in the European eel (Anguilla anguilla)-Vibrio vulnificus interaction in the gills: Role of the RtxA13 toxin.</title>
        <authorList>
            <person name="Callol A."/>
            <person name="Pajuelo D."/>
            <person name="Ebbesson L."/>
            <person name="Teles M."/>
            <person name="MacKenzie S."/>
            <person name="Amaro C."/>
        </authorList>
    </citation>
    <scope>NUCLEOTIDE SEQUENCE</scope>
</reference>
<proteinExistence type="predicted"/>
<dbReference type="EMBL" id="GBXM01002858">
    <property type="protein sequence ID" value="JAI05720.1"/>
    <property type="molecule type" value="Transcribed_RNA"/>
</dbReference>
<evidence type="ECO:0000313" key="1">
    <source>
        <dbReference type="EMBL" id="JAI05720.1"/>
    </source>
</evidence>
<reference evidence="1" key="1">
    <citation type="submission" date="2014-11" db="EMBL/GenBank/DDBJ databases">
        <authorList>
            <person name="Amaro Gonzalez C."/>
        </authorList>
    </citation>
    <scope>NUCLEOTIDE SEQUENCE</scope>
</reference>
<name>A0A0E9XSS8_ANGAN</name>
<organism evidence="1">
    <name type="scientific">Anguilla anguilla</name>
    <name type="common">European freshwater eel</name>
    <name type="synonym">Muraena anguilla</name>
    <dbReference type="NCBI Taxonomy" id="7936"/>
    <lineage>
        <taxon>Eukaryota</taxon>
        <taxon>Metazoa</taxon>
        <taxon>Chordata</taxon>
        <taxon>Craniata</taxon>
        <taxon>Vertebrata</taxon>
        <taxon>Euteleostomi</taxon>
        <taxon>Actinopterygii</taxon>
        <taxon>Neopterygii</taxon>
        <taxon>Teleostei</taxon>
        <taxon>Anguilliformes</taxon>
        <taxon>Anguillidae</taxon>
        <taxon>Anguilla</taxon>
    </lineage>
</organism>
<sequence>MPVNFMIGSPSPVS</sequence>
<accession>A0A0E9XSS8</accession>